<name>A0A1D9GK32_9GAMM</name>
<feature type="domain" description="Solute-binding protein family 3/N-terminal" evidence="4">
    <location>
        <begin position="39"/>
        <end position="258"/>
    </location>
</feature>
<dbReference type="AlphaFoldDB" id="A0A1D9GK32"/>
<sequence>MKSRRSCRLICFASLAFFLIGFVALSSRAMASPEDKTFHLNVSPNGYPPYLIVDGETPSGIMWDAVLLIADRLGYTLMAEKIPRKRVDQMLLDGYVDGTPRAIEWTEQPERFLFTDPIVNSEEVFFIPKKSAESYESPADLFSKTLVTQLGFHYPPLEPYFSAGTIQRFDVSRTRDMFTFVLHGDRFHAAVADRLVGQWILRNEGLQDEFRTSREVISQYGFRIMVTKQWADFVDAFNNELARIRKNGELDAILANYR</sequence>
<evidence type="ECO:0000256" key="2">
    <source>
        <dbReference type="ARBA" id="ARBA00022729"/>
    </source>
</evidence>
<evidence type="ECO:0000259" key="4">
    <source>
        <dbReference type="SMART" id="SM00062"/>
    </source>
</evidence>
<dbReference type="Proteomes" id="UP000177445">
    <property type="component" value="Chromosome"/>
</dbReference>
<dbReference type="SUPFAM" id="SSF53850">
    <property type="entry name" value="Periplasmic binding protein-like II"/>
    <property type="match status" value="1"/>
</dbReference>
<evidence type="ECO:0000256" key="3">
    <source>
        <dbReference type="SAM" id="SignalP"/>
    </source>
</evidence>
<dbReference type="SMART" id="SM00062">
    <property type="entry name" value="PBPb"/>
    <property type="match status" value="1"/>
</dbReference>
<evidence type="ECO:0000313" key="5">
    <source>
        <dbReference type="EMBL" id="AOY87993.1"/>
    </source>
</evidence>
<organism evidence="5 6">
    <name type="scientific">Marinobacter salinus</name>
    <dbReference type="NCBI Taxonomy" id="1874317"/>
    <lineage>
        <taxon>Bacteria</taxon>
        <taxon>Pseudomonadati</taxon>
        <taxon>Pseudomonadota</taxon>
        <taxon>Gammaproteobacteria</taxon>
        <taxon>Pseudomonadales</taxon>
        <taxon>Marinobacteraceae</taxon>
        <taxon>Marinobacter</taxon>
    </lineage>
</organism>
<feature type="chain" id="PRO_5009441923" evidence="3">
    <location>
        <begin position="32"/>
        <end position="258"/>
    </location>
</feature>
<dbReference type="KEGG" id="msq:BKP64_07310"/>
<dbReference type="Gene3D" id="3.40.190.10">
    <property type="entry name" value="Periplasmic binding protein-like II"/>
    <property type="match status" value="2"/>
</dbReference>
<reference evidence="5 6" key="1">
    <citation type="submission" date="2016-10" db="EMBL/GenBank/DDBJ databases">
        <title>Marinobacter salinus sp. nov., a moderately halophilic bacterium isolated from a tidal flat environment.</title>
        <authorList>
            <person name="Park S.-J."/>
        </authorList>
    </citation>
    <scope>NUCLEOTIDE SEQUENCE [LARGE SCALE GENOMIC DNA]</scope>
    <source>
        <strain evidence="5 6">Hb8</strain>
    </source>
</reference>
<proteinExistence type="inferred from homology"/>
<dbReference type="STRING" id="1874317.BKP64_07310"/>
<dbReference type="PANTHER" id="PTHR35936:SF35">
    <property type="entry name" value="L-CYSTINE-BINDING PROTEIN TCYJ"/>
    <property type="match status" value="1"/>
</dbReference>
<dbReference type="Pfam" id="PF00497">
    <property type="entry name" value="SBP_bac_3"/>
    <property type="match status" value="1"/>
</dbReference>
<feature type="signal peptide" evidence="3">
    <location>
        <begin position="1"/>
        <end position="31"/>
    </location>
</feature>
<keyword evidence="2 3" id="KW-0732">Signal</keyword>
<protein>
    <submittedName>
        <fullName evidence="5">Amino acid ABC transporter substrate-binding protein</fullName>
    </submittedName>
</protein>
<comment type="similarity">
    <text evidence="1">Belongs to the bacterial solute-binding protein 3 family.</text>
</comment>
<evidence type="ECO:0000313" key="6">
    <source>
        <dbReference type="Proteomes" id="UP000177445"/>
    </source>
</evidence>
<keyword evidence="6" id="KW-1185">Reference proteome</keyword>
<dbReference type="InterPro" id="IPR001638">
    <property type="entry name" value="Solute-binding_3/MltF_N"/>
</dbReference>
<accession>A0A1D9GK32</accession>
<dbReference type="OrthoDB" id="8771774at2"/>
<dbReference type="EMBL" id="CP017715">
    <property type="protein sequence ID" value="AOY87993.1"/>
    <property type="molecule type" value="Genomic_DNA"/>
</dbReference>
<dbReference type="PANTHER" id="PTHR35936">
    <property type="entry name" value="MEMBRANE-BOUND LYTIC MUREIN TRANSGLYCOSYLASE F"/>
    <property type="match status" value="1"/>
</dbReference>
<evidence type="ECO:0000256" key="1">
    <source>
        <dbReference type="ARBA" id="ARBA00010333"/>
    </source>
</evidence>
<gene>
    <name evidence="5" type="ORF">BKP64_07310</name>
</gene>